<keyword evidence="1" id="KW-0479">Metal-binding</keyword>
<evidence type="ECO:0000256" key="1">
    <source>
        <dbReference type="ARBA" id="ARBA00022723"/>
    </source>
</evidence>
<sequence>VRIVCNLLDEGNAFFRDGQCEQAVKEFSEGLNVSCYAETEEIKIPEALLESLYVNRAAVYHSLGEYEQGVLDCNSALEVCKDSRRALYKKALCLKGLGKYKEAYDCSASYLLINPQVKDGQKWEINFPSVPQSSFPSTPTSCSTPTNSAVPERAGTIEDSELMGDDIDSLLDCVSTDGTSTCTQRGPSVLPAPTPQLPPAFFSSAVNQLNSLDSFSGSGLGTSAATLDILDDLSTSEKGGVADASNLLLTPTKLDGLDSLDSLDDALDKMPKAAKENQRPGAVYNPLSSTHEFLQACSACYPREDLVHNCKRDILLCRLKADPPLDWTRVRPLPILKAFGGRFVLCKGKELKIKKCTFAYNQMEIDVWTEEKKGRLDRNRLFGTKSFKLDPVSSIICLLQENKGTFMFLCQACYDSKPRIISKRFQDIQTILCLQHTGHYKSLFSHPLSFLILHQLFAPYAFSSVSIALSFSLCAHQVLGFCGEDPQCDLQEGSKCNYSGVCTFAHSPEEKDMWMYMKNNDLKDMQQMYDMWLELRGYNRQADGSTVNQPSPEEKYITMPTDYAEPMSGFHCRLCGKHSNSERQWQQHISTEKHKDRVFSCEGEDEALTWSYRFPGTLFHLITDRLDGSCPDGACCDYAHSPEELQEWIERREFLRQKLAKAREDMLVMPDEVDFGKYNFLLQD</sequence>
<dbReference type="InterPro" id="IPR011990">
    <property type="entry name" value="TPR-like_helical_dom_sf"/>
</dbReference>
<keyword evidence="3" id="KW-0862">Zinc</keyword>
<dbReference type="Proteomes" id="UP000261580">
    <property type="component" value="Unassembled WGS sequence"/>
</dbReference>
<dbReference type="InterPro" id="IPR019734">
    <property type="entry name" value="TPR_rpt"/>
</dbReference>
<accession>A0A3Q4G8S2</accession>
<organism evidence="5 6">
    <name type="scientific">Neolamprologus brichardi</name>
    <name type="common">Fairy cichlid</name>
    <name type="synonym">Lamprologus brichardi</name>
    <dbReference type="NCBI Taxonomy" id="32507"/>
    <lineage>
        <taxon>Eukaryota</taxon>
        <taxon>Metazoa</taxon>
        <taxon>Chordata</taxon>
        <taxon>Craniata</taxon>
        <taxon>Vertebrata</taxon>
        <taxon>Euteleostomi</taxon>
        <taxon>Actinopterygii</taxon>
        <taxon>Neopterygii</taxon>
        <taxon>Teleostei</taxon>
        <taxon>Neoteleostei</taxon>
        <taxon>Acanthomorphata</taxon>
        <taxon>Ovalentaria</taxon>
        <taxon>Cichlomorphae</taxon>
        <taxon>Cichliformes</taxon>
        <taxon>Cichlidae</taxon>
        <taxon>African cichlids</taxon>
        <taxon>Pseudocrenilabrinae</taxon>
        <taxon>Lamprologini</taxon>
        <taxon>Neolamprologus</taxon>
    </lineage>
</organism>
<dbReference type="Pfam" id="PF12171">
    <property type="entry name" value="zf-C2H2_jaz"/>
    <property type="match status" value="1"/>
</dbReference>
<dbReference type="Gene3D" id="1.25.40.10">
    <property type="entry name" value="Tetratricopeptide repeat domain"/>
    <property type="match status" value="1"/>
</dbReference>
<feature type="domain" description="Zinc finger double-stranded RNA binding" evidence="4">
    <location>
        <begin position="571"/>
        <end position="595"/>
    </location>
</feature>
<dbReference type="SUPFAM" id="SSF57667">
    <property type="entry name" value="beta-beta-alpha zinc fingers"/>
    <property type="match status" value="1"/>
</dbReference>
<name>A0A3Q4G8S2_NEOBR</name>
<evidence type="ECO:0000259" key="4">
    <source>
        <dbReference type="Pfam" id="PF12171"/>
    </source>
</evidence>
<evidence type="ECO:0000256" key="3">
    <source>
        <dbReference type="ARBA" id="ARBA00022833"/>
    </source>
</evidence>
<dbReference type="PANTHER" id="PTHR14928:SF6">
    <property type="entry name" value="ZINC FINGER CCCH DOMAIN-CONTAINING PROTEIN 7B"/>
    <property type="match status" value="1"/>
</dbReference>
<dbReference type="GO" id="GO:0008270">
    <property type="term" value="F:zinc ion binding"/>
    <property type="evidence" value="ECO:0007669"/>
    <property type="project" value="UniProtKB-KW"/>
</dbReference>
<keyword evidence="6" id="KW-1185">Reference proteome</keyword>
<dbReference type="Gene3D" id="3.30.160.60">
    <property type="entry name" value="Classic Zinc Finger"/>
    <property type="match status" value="1"/>
</dbReference>
<dbReference type="GeneTree" id="ENSGT00390000018542"/>
<dbReference type="GO" id="GO:0035196">
    <property type="term" value="P:miRNA processing"/>
    <property type="evidence" value="ECO:0007669"/>
    <property type="project" value="TreeGrafter"/>
</dbReference>
<dbReference type="PANTHER" id="PTHR14928">
    <property type="entry name" value="MICRO-RNA BINDING ZINC FINGER CCCH DOMAIN-CONTAINING PROTEIN 7"/>
    <property type="match status" value="1"/>
</dbReference>
<dbReference type="InterPro" id="IPR039691">
    <property type="entry name" value="ZC3H7A/B"/>
</dbReference>
<protein>
    <submittedName>
        <fullName evidence="5">Zinc finger CCCH-type containing 7B</fullName>
    </submittedName>
</protein>
<dbReference type="AlphaFoldDB" id="A0A3Q4G8S2"/>
<dbReference type="InterPro" id="IPR036236">
    <property type="entry name" value="Znf_C2H2_sf"/>
</dbReference>
<reference evidence="5" key="1">
    <citation type="submission" date="2025-08" db="UniProtKB">
        <authorList>
            <consortium name="Ensembl"/>
        </authorList>
    </citation>
    <scope>IDENTIFICATION</scope>
</reference>
<evidence type="ECO:0000313" key="5">
    <source>
        <dbReference type="Ensembl" id="ENSNBRP00000004786.1"/>
    </source>
</evidence>
<dbReference type="InterPro" id="IPR022755">
    <property type="entry name" value="Znf_C2H2_jaz"/>
</dbReference>
<dbReference type="OMA" id="QWQRHIS"/>
<reference evidence="5" key="2">
    <citation type="submission" date="2025-09" db="UniProtKB">
        <authorList>
            <consortium name="Ensembl"/>
        </authorList>
    </citation>
    <scope>IDENTIFICATION</scope>
</reference>
<dbReference type="Ensembl" id="ENSNBRT00000004931.1">
    <property type="protein sequence ID" value="ENSNBRP00000004786.1"/>
    <property type="gene ID" value="ENSNBRG00000003771.1"/>
</dbReference>
<proteinExistence type="predicted"/>
<dbReference type="GO" id="GO:0035198">
    <property type="term" value="F:miRNA binding"/>
    <property type="evidence" value="ECO:0007669"/>
    <property type="project" value="InterPro"/>
</dbReference>
<dbReference type="SUPFAM" id="SSF48452">
    <property type="entry name" value="TPR-like"/>
    <property type="match status" value="1"/>
</dbReference>
<evidence type="ECO:0000256" key="2">
    <source>
        <dbReference type="ARBA" id="ARBA00022771"/>
    </source>
</evidence>
<dbReference type="SMART" id="SM00028">
    <property type="entry name" value="TPR"/>
    <property type="match status" value="2"/>
</dbReference>
<dbReference type="Bgee" id="ENSNBRG00000003771">
    <property type="expression patterns" value="Expressed in blood and 8 other cell types or tissues"/>
</dbReference>
<evidence type="ECO:0000313" key="6">
    <source>
        <dbReference type="Proteomes" id="UP000261580"/>
    </source>
</evidence>
<keyword evidence="2" id="KW-0863">Zinc-finger</keyword>